<evidence type="ECO:0000256" key="4">
    <source>
        <dbReference type="ARBA" id="ARBA00022989"/>
    </source>
</evidence>
<dbReference type="PANTHER" id="PTHR11384:SF59">
    <property type="entry name" value="LYSOSOMAL COBALAMIN TRANSPORTER ABCD4"/>
    <property type="match status" value="1"/>
</dbReference>
<evidence type="ECO:0000313" key="8">
    <source>
        <dbReference type="Proteomes" id="UP001652642"/>
    </source>
</evidence>
<protein>
    <submittedName>
        <fullName evidence="9">Lysosomal cobalamin transporter ABCD4-like</fullName>
    </submittedName>
</protein>
<gene>
    <name evidence="9" type="primary">LOC140702904</name>
</gene>
<evidence type="ECO:0000259" key="7">
    <source>
        <dbReference type="Pfam" id="PF00005"/>
    </source>
</evidence>
<keyword evidence="2" id="KW-0813">Transport</keyword>
<name>A0ABM5F662_9SAUR</name>
<evidence type="ECO:0000256" key="2">
    <source>
        <dbReference type="ARBA" id="ARBA00022448"/>
    </source>
</evidence>
<evidence type="ECO:0000256" key="3">
    <source>
        <dbReference type="ARBA" id="ARBA00022692"/>
    </source>
</evidence>
<dbReference type="Pfam" id="PF00005">
    <property type="entry name" value="ABC_tran"/>
    <property type="match status" value="1"/>
</dbReference>
<dbReference type="InterPro" id="IPR027417">
    <property type="entry name" value="P-loop_NTPase"/>
</dbReference>
<evidence type="ECO:0000256" key="5">
    <source>
        <dbReference type="ARBA" id="ARBA00023136"/>
    </source>
</evidence>
<reference evidence="9" key="2">
    <citation type="submission" date="2025-08" db="UniProtKB">
        <authorList>
            <consortium name="RefSeq"/>
        </authorList>
    </citation>
    <scope>IDENTIFICATION</scope>
</reference>
<dbReference type="SUPFAM" id="SSF52540">
    <property type="entry name" value="P-loop containing nucleoside triphosphate hydrolases"/>
    <property type="match status" value="1"/>
</dbReference>
<sequence length="156" mass="17539">MMRREDSIYLINCFSQLINLSTTVSDVVGYTHSVSRDKMVSSDTAFLLEDISVSAPSEKLLIKDLNLRITQGNNLFITGNTGTGKTSLLRILGGLWMTKQDYINYLARLEASGSFPAKPFIQHHKKQNILKGQRITDQKNTTPPSNVTYSEHCEKK</sequence>
<keyword evidence="3" id="KW-0812">Transmembrane</keyword>
<keyword evidence="4" id="KW-1133">Transmembrane helix</keyword>
<evidence type="ECO:0000313" key="9">
    <source>
        <dbReference type="RefSeq" id="XP_072840884.1"/>
    </source>
</evidence>
<dbReference type="PANTHER" id="PTHR11384">
    <property type="entry name" value="ATP-BINDING CASSETTE, SUB-FAMILY D MEMBER"/>
    <property type="match status" value="1"/>
</dbReference>
<keyword evidence="8" id="KW-1185">Reference proteome</keyword>
<evidence type="ECO:0000256" key="6">
    <source>
        <dbReference type="SAM" id="MobiDB-lite"/>
    </source>
</evidence>
<reference evidence="8" key="1">
    <citation type="submission" date="2025-05" db="UniProtKB">
        <authorList>
            <consortium name="RefSeq"/>
        </authorList>
    </citation>
    <scope>NUCLEOTIDE SEQUENCE [LARGE SCALE GENOMIC DNA]</scope>
</reference>
<organism evidence="8 9">
    <name type="scientific">Pogona vitticeps</name>
    <name type="common">central bearded dragon</name>
    <dbReference type="NCBI Taxonomy" id="103695"/>
    <lineage>
        <taxon>Eukaryota</taxon>
        <taxon>Metazoa</taxon>
        <taxon>Chordata</taxon>
        <taxon>Craniata</taxon>
        <taxon>Vertebrata</taxon>
        <taxon>Euteleostomi</taxon>
        <taxon>Lepidosauria</taxon>
        <taxon>Squamata</taxon>
        <taxon>Bifurcata</taxon>
        <taxon>Unidentata</taxon>
        <taxon>Episquamata</taxon>
        <taxon>Toxicofera</taxon>
        <taxon>Iguania</taxon>
        <taxon>Acrodonta</taxon>
        <taxon>Agamidae</taxon>
        <taxon>Amphibolurinae</taxon>
        <taxon>Pogona</taxon>
    </lineage>
</organism>
<comment type="similarity">
    <text evidence="1">Belongs to the ABC transporter superfamily. ABCD family. Peroxisomal fatty acyl CoA transporter (TC 3.A.1.203) subfamily.</text>
</comment>
<dbReference type="RefSeq" id="XP_072840884.1">
    <property type="nucleotide sequence ID" value="XM_072984783.1"/>
</dbReference>
<dbReference type="Proteomes" id="UP001652642">
    <property type="component" value="Chromosome 1"/>
</dbReference>
<dbReference type="GeneID" id="140702904"/>
<evidence type="ECO:0000256" key="1">
    <source>
        <dbReference type="ARBA" id="ARBA00008575"/>
    </source>
</evidence>
<feature type="region of interest" description="Disordered" evidence="6">
    <location>
        <begin position="134"/>
        <end position="156"/>
    </location>
</feature>
<dbReference type="InterPro" id="IPR050835">
    <property type="entry name" value="ABC_transporter_sub-D"/>
</dbReference>
<feature type="compositionally biased region" description="Polar residues" evidence="6">
    <location>
        <begin position="138"/>
        <end position="149"/>
    </location>
</feature>
<dbReference type="InterPro" id="IPR003439">
    <property type="entry name" value="ABC_transporter-like_ATP-bd"/>
</dbReference>
<accession>A0ABM5F662</accession>
<feature type="domain" description="ABC transporter" evidence="7">
    <location>
        <begin position="63"/>
        <end position="106"/>
    </location>
</feature>
<dbReference type="Gene3D" id="3.40.50.300">
    <property type="entry name" value="P-loop containing nucleotide triphosphate hydrolases"/>
    <property type="match status" value="1"/>
</dbReference>
<proteinExistence type="inferred from homology"/>
<keyword evidence="5" id="KW-0472">Membrane</keyword>